<dbReference type="InterPro" id="IPR033985">
    <property type="entry name" value="SusD-like_N"/>
</dbReference>
<dbReference type="RefSeq" id="WP_090258373.1">
    <property type="nucleotide sequence ID" value="NZ_FOIR01000002.1"/>
</dbReference>
<organism evidence="9 10">
    <name type="scientific">Roseivirga pacifica</name>
    <dbReference type="NCBI Taxonomy" id="1267423"/>
    <lineage>
        <taxon>Bacteria</taxon>
        <taxon>Pseudomonadati</taxon>
        <taxon>Bacteroidota</taxon>
        <taxon>Cytophagia</taxon>
        <taxon>Cytophagales</taxon>
        <taxon>Roseivirgaceae</taxon>
        <taxon>Roseivirga</taxon>
    </lineage>
</organism>
<evidence type="ECO:0000259" key="7">
    <source>
        <dbReference type="Pfam" id="PF07980"/>
    </source>
</evidence>
<sequence length="536" mass="59895">MKRVNNIKVLLLSGALMLSTVGCSDSFLDQEPLNEKTESNFYKTKEDAALAINGVYDGLQRIWEDYPAFPFISSVLSDNAFGGTGASDGFAAQMMDEFDKNRSTADLNLYENLWADYYAAIYRANKYLQEEGNIDWEGDDALRAQYQSEARFVRAFCYFDLARMFGNIPLLEEPTTDNVPQADPAEVYSLIGSDLQFAAENLSATAYSAGWAAQNDGRVTKWAAESLLGRVFLYYTGYYNQASLPTKDGSISDAQALQYLEDVITNSGHDLVADYTTLWPAANPDNYAGEGNIETVFALKYTYTSDYNGNMDGNHWMVMNGMRNTNSYPYGQGWGGATVTEDFYNTFSADDARKFASIIAIEDEAIDIDISTQREYTGFYIKKYTPMVDEDGNSTAVNQGGVNFQIGQYQDFVSIRFADVLLMAAELGSANAQTYFNRVRERALGAAYTELPLTEERLREERRLELAFEGIRYWDLLRYGLDVAANAINVTDVEVFNAGQVVSKSITFDASMEGLQQIPYNQINLSNGTLQQNTGW</sequence>
<feature type="chain" id="PRO_5011606042" evidence="6">
    <location>
        <begin position="25"/>
        <end position="536"/>
    </location>
</feature>
<dbReference type="Proteomes" id="UP000199437">
    <property type="component" value="Unassembled WGS sequence"/>
</dbReference>
<dbReference type="STRING" id="1267423.SAMN05216290_1927"/>
<keyword evidence="3 6" id="KW-0732">Signal</keyword>
<proteinExistence type="inferred from homology"/>
<dbReference type="GO" id="GO:0009279">
    <property type="term" value="C:cell outer membrane"/>
    <property type="evidence" value="ECO:0007669"/>
    <property type="project" value="UniProtKB-SubCell"/>
</dbReference>
<dbReference type="Pfam" id="PF07980">
    <property type="entry name" value="SusD_RagB"/>
    <property type="match status" value="1"/>
</dbReference>
<evidence type="ECO:0000256" key="3">
    <source>
        <dbReference type="ARBA" id="ARBA00022729"/>
    </source>
</evidence>
<evidence type="ECO:0000313" key="10">
    <source>
        <dbReference type="Proteomes" id="UP000199437"/>
    </source>
</evidence>
<dbReference type="SUPFAM" id="SSF48452">
    <property type="entry name" value="TPR-like"/>
    <property type="match status" value="1"/>
</dbReference>
<feature type="domain" description="SusD-like N-terminal" evidence="8">
    <location>
        <begin position="84"/>
        <end position="233"/>
    </location>
</feature>
<evidence type="ECO:0000256" key="2">
    <source>
        <dbReference type="ARBA" id="ARBA00006275"/>
    </source>
</evidence>
<dbReference type="GeneID" id="99986645"/>
<dbReference type="Gene3D" id="1.25.40.390">
    <property type="match status" value="1"/>
</dbReference>
<gene>
    <name evidence="9" type="ORF">SAMN05216290_1927</name>
</gene>
<reference evidence="10" key="1">
    <citation type="submission" date="2016-10" db="EMBL/GenBank/DDBJ databases">
        <authorList>
            <person name="Varghese N."/>
            <person name="Submissions S."/>
        </authorList>
    </citation>
    <scope>NUCLEOTIDE SEQUENCE [LARGE SCALE GENOMIC DNA]</scope>
    <source>
        <strain evidence="10">CGMCC 1.12402</strain>
    </source>
</reference>
<comment type="similarity">
    <text evidence="2">Belongs to the SusD family.</text>
</comment>
<dbReference type="InterPro" id="IPR012944">
    <property type="entry name" value="SusD_RagB_dom"/>
</dbReference>
<evidence type="ECO:0000259" key="8">
    <source>
        <dbReference type="Pfam" id="PF14322"/>
    </source>
</evidence>
<protein>
    <submittedName>
        <fullName evidence="9">Starch-binding associating with outer membrane</fullName>
    </submittedName>
</protein>
<evidence type="ECO:0000313" key="9">
    <source>
        <dbReference type="EMBL" id="SEW20823.1"/>
    </source>
</evidence>
<evidence type="ECO:0000256" key="5">
    <source>
        <dbReference type="ARBA" id="ARBA00023237"/>
    </source>
</evidence>
<dbReference type="InterPro" id="IPR011990">
    <property type="entry name" value="TPR-like_helical_dom_sf"/>
</dbReference>
<evidence type="ECO:0000256" key="4">
    <source>
        <dbReference type="ARBA" id="ARBA00023136"/>
    </source>
</evidence>
<evidence type="ECO:0000256" key="1">
    <source>
        <dbReference type="ARBA" id="ARBA00004442"/>
    </source>
</evidence>
<feature type="domain" description="RagB/SusD" evidence="7">
    <location>
        <begin position="368"/>
        <end position="536"/>
    </location>
</feature>
<accession>A0A1I0Q1M8</accession>
<dbReference type="OrthoDB" id="9792139at2"/>
<dbReference type="EMBL" id="FOIR01000002">
    <property type="protein sequence ID" value="SEW20823.1"/>
    <property type="molecule type" value="Genomic_DNA"/>
</dbReference>
<evidence type="ECO:0000256" key="6">
    <source>
        <dbReference type="SAM" id="SignalP"/>
    </source>
</evidence>
<name>A0A1I0Q1M8_9BACT</name>
<keyword evidence="5" id="KW-0998">Cell outer membrane</keyword>
<dbReference type="Pfam" id="PF14322">
    <property type="entry name" value="SusD-like_3"/>
    <property type="match status" value="1"/>
</dbReference>
<keyword evidence="10" id="KW-1185">Reference proteome</keyword>
<feature type="signal peptide" evidence="6">
    <location>
        <begin position="1"/>
        <end position="24"/>
    </location>
</feature>
<keyword evidence="4" id="KW-0472">Membrane</keyword>
<dbReference type="AlphaFoldDB" id="A0A1I0Q1M8"/>
<comment type="subcellular location">
    <subcellularLocation>
        <location evidence="1">Cell outer membrane</location>
    </subcellularLocation>
</comment>
<dbReference type="PROSITE" id="PS51257">
    <property type="entry name" value="PROKAR_LIPOPROTEIN"/>
    <property type="match status" value="1"/>
</dbReference>